<name>A0ABU1K627_9FLAO</name>
<accession>A0ABU1K627</accession>
<evidence type="ECO:0008006" key="4">
    <source>
        <dbReference type="Google" id="ProtNLM"/>
    </source>
</evidence>
<keyword evidence="1" id="KW-0732">Signal</keyword>
<dbReference type="EMBL" id="JAVDQA010000004">
    <property type="protein sequence ID" value="MDR6301061.1"/>
    <property type="molecule type" value="Genomic_DNA"/>
</dbReference>
<reference evidence="2 3" key="1">
    <citation type="submission" date="2023-07" db="EMBL/GenBank/DDBJ databases">
        <title>Genomic Encyclopedia of Type Strains, Phase IV (KMG-IV): sequencing the most valuable type-strain genomes for metagenomic binning, comparative biology and taxonomic classification.</title>
        <authorList>
            <person name="Goeker M."/>
        </authorList>
    </citation>
    <scope>NUCLEOTIDE SEQUENCE [LARGE SCALE GENOMIC DNA]</scope>
    <source>
        <strain evidence="2 3">DSM 102814</strain>
    </source>
</reference>
<protein>
    <recommendedName>
        <fullName evidence="4">Lipoprotein</fullName>
    </recommendedName>
</protein>
<proteinExistence type="predicted"/>
<sequence>MKKSLLTVVLCLVLVSCGTIGKVTERQENGKFKATKKAETVKSEHFDLDSKKTLLIVPNGEYMLGMAKNLNYFERVITFEDFELEIIRAEKQEEVGSLSGRIGLSNAYNKYKPFLYIHLDNNEENANYLQLKLVNPKNAEELFVTEIYMDRVWVGVHDNNTFNPLFNGLIDYIEANSKTFNK</sequence>
<dbReference type="PROSITE" id="PS51257">
    <property type="entry name" value="PROKAR_LIPOPROTEIN"/>
    <property type="match status" value="1"/>
</dbReference>
<dbReference type="Proteomes" id="UP001257659">
    <property type="component" value="Unassembled WGS sequence"/>
</dbReference>
<evidence type="ECO:0000256" key="1">
    <source>
        <dbReference type="SAM" id="SignalP"/>
    </source>
</evidence>
<organism evidence="2 3">
    <name type="scientific">Mesonia maritima</name>
    <dbReference type="NCBI Taxonomy" id="1793873"/>
    <lineage>
        <taxon>Bacteria</taxon>
        <taxon>Pseudomonadati</taxon>
        <taxon>Bacteroidota</taxon>
        <taxon>Flavobacteriia</taxon>
        <taxon>Flavobacteriales</taxon>
        <taxon>Flavobacteriaceae</taxon>
        <taxon>Mesonia</taxon>
    </lineage>
</organism>
<evidence type="ECO:0000313" key="2">
    <source>
        <dbReference type="EMBL" id="MDR6301061.1"/>
    </source>
</evidence>
<gene>
    <name evidence="2" type="ORF">GGR31_001708</name>
</gene>
<feature type="signal peptide" evidence="1">
    <location>
        <begin position="1"/>
        <end position="21"/>
    </location>
</feature>
<keyword evidence="3" id="KW-1185">Reference proteome</keyword>
<evidence type="ECO:0000313" key="3">
    <source>
        <dbReference type="Proteomes" id="UP001257659"/>
    </source>
</evidence>
<dbReference type="RefSeq" id="WP_309728078.1">
    <property type="nucleotide sequence ID" value="NZ_JAVDQA010000004.1"/>
</dbReference>
<feature type="chain" id="PRO_5047297155" description="Lipoprotein" evidence="1">
    <location>
        <begin position="22"/>
        <end position="182"/>
    </location>
</feature>
<comment type="caution">
    <text evidence="2">The sequence shown here is derived from an EMBL/GenBank/DDBJ whole genome shotgun (WGS) entry which is preliminary data.</text>
</comment>